<reference evidence="3" key="2">
    <citation type="submission" date="2025-08" db="UniProtKB">
        <authorList>
            <consortium name="Ensembl"/>
        </authorList>
    </citation>
    <scope>IDENTIFICATION</scope>
</reference>
<dbReference type="GO" id="GO:0005794">
    <property type="term" value="C:Golgi apparatus"/>
    <property type="evidence" value="ECO:0007669"/>
    <property type="project" value="TreeGrafter"/>
</dbReference>
<reference evidence="3 4" key="1">
    <citation type="journal article" date="2021" name="G3 (Bethesda)">
        <title>Improved contiguity of the threespine stickleback genome using long-read sequencing.</title>
        <authorList>
            <person name="Nath S."/>
            <person name="Shaw D.E."/>
            <person name="White M.A."/>
        </authorList>
    </citation>
    <scope>NUCLEOTIDE SEQUENCE [LARGE SCALE GENOMIC DNA]</scope>
    <source>
        <strain evidence="3 4">Lake Benthic</strain>
    </source>
</reference>
<evidence type="ECO:0000313" key="4">
    <source>
        <dbReference type="Proteomes" id="UP000007635"/>
    </source>
</evidence>
<evidence type="ECO:0000313" key="3">
    <source>
        <dbReference type="Ensembl" id="ENSGACP00000059210.1"/>
    </source>
</evidence>
<name>A0AAQ4R858_GASAC</name>
<dbReference type="Proteomes" id="UP000007635">
    <property type="component" value="Chromosome XII"/>
</dbReference>
<keyword evidence="4" id="KW-1185">Reference proteome</keyword>
<protein>
    <submittedName>
        <fullName evidence="3">Uncharacterized protein</fullName>
    </submittedName>
</protein>
<dbReference type="Ensembl" id="ENSGACT00000036280.1">
    <property type="protein sequence ID" value="ENSGACP00000059210.1"/>
    <property type="gene ID" value="ENSGACG00000035642.1"/>
</dbReference>
<evidence type="ECO:0000256" key="1">
    <source>
        <dbReference type="ARBA" id="ARBA00023157"/>
    </source>
</evidence>
<organism evidence="3 4">
    <name type="scientific">Gasterosteus aculeatus aculeatus</name>
    <name type="common">three-spined stickleback</name>
    <dbReference type="NCBI Taxonomy" id="481459"/>
    <lineage>
        <taxon>Eukaryota</taxon>
        <taxon>Metazoa</taxon>
        <taxon>Chordata</taxon>
        <taxon>Craniata</taxon>
        <taxon>Vertebrata</taxon>
        <taxon>Euteleostomi</taxon>
        <taxon>Actinopterygii</taxon>
        <taxon>Neopterygii</taxon>
        <taxon>Teleostei</taxon>
        <taxon>Neoteleostei</taxon>
        <taxon>Acanthomorphata</taxon>
        <taxon>Eupercaria</taxon>
        <taxon>Perciformes</taxon>
        <taxon>Cottioidei</taxon>
        <taxon>Gasterosteales</taxon>
        <taxon>Gasterosteidae</taxon>
        <taxon>Gasterosteus</taxon>
    </lineage>
</organism>
<keyword evidence="1" id="KW-1015">Disulfide bond</keyword>
<proteinExistence type="predicted"/>
<dbReference type="GO" id="GO:0004653">
    <property type="term" value="F:polypeptide N-acetylgalactosaminyltransferase activity"/>
    <property type="evidence" value="ECO:0007669"/>
    <property type="project" value="TreeGrafter"/>
</dbReference>
<feature type="transmembrane region" description="Helical" evidence="2">
    <location>
        <begin position="234"/>
        <end position="258"/>
    </location>
</feature>
<dbReference type="GO" id="GO:0006493">
    <property type="term" value="P:protein O-linked glycosylation"/>
    <property type="evidence" value="ECO:0007669"/>
    <property type="project" value="TreeGrafter"/>
</dbReference>
<keyword evidence="2" id="KW-1133">Transmembrane helix</keyword>
<dbReference type="PANTHER" id="PTHR11675:SF137">
    <property type="entry name" value="POLYPEPTIDE N-ACETYLGALACTOSAMINYLTRANSFERASE"/>
    <property type="match status" value="1"/>
</dbReference>
<evidence type="ECO:0000256" key="2">
    <source>
        <dbReference type="SAM" id="Phobius"/>
    </source>
</evidence>
<dbReference type="AlphaFoldDB" id="A0AAQ4R858"/>
<accession>A0AAQ4R858</accession>
<keyword evidence="2" id="KW-0472">Membrane</keyword>
<keyword evidence="2" id="KW-0812">Transmembrane</keyword>
<dbReference type="Gene3D" id="1.10.8.460">
    <property type="entry name" value="ppGaNTase-T1 linker domain-like"/>
    <property type="match status" value="1"/>
</dbReference>
<dbReference type="PANTHER" id="PTHR11675">
    <property type="entry name" value="N-ACETYLGALACTOSAMINYLTRANSFERASE"/>
    <property type="match status" value="1"/>
</dbReference>
<reference evidence="3" key="3">
    <citation type="submission" date="2025-09" db="UniProtKB">
        <authorList>
            <consortium name="Ensembl"/>
        </authorList>
    </citation>
    <scope>IDENTIFICATION</scope>
</reference>
<sequence length="314" mass="36342">GRSTVCCTRLLRPCSRRSCRWTTPARTNLFGDVSECRELRERLKCQNFSWYLSNIYSEAYVPDIRPVKYGKLKNYFLFFSSLDPKVTKDGHRAAVTVLLFVVQLQNVGWKCCLDLKKIEDKWRPVREFKCRDKRVAQDFEHTSQKEVWLSSRNTLCSHAAPERAAASLSLEGKRNHSSAGGSVDPHADKRTEEPVLWDVFDSIRRKRGYDCLQIQLSEPKMGLHLTHGFQFIHYLWTFNLNFVFLFRSLFLNSLIYIISYLKLFIQTGSDVILHNAAEMLKMGNRSAVFGPYNKCLKPMPIAHDNKMTKSSGIL</sequence>